<evidence type="ECO:0000256" key="4">
    <source>
        <dbReference type="ARBA" id="ARBA00023125"/>
    </source>
</evidence>
<dbReference type="InterPro" id="IPR013324">
    <property type="entry name" value="RNA_pol_sigma_r3/r4-like"/>
</dbReference>
<keyword evidence="4" id="KW-0238">DNA-binding</keyword>
<dbReference type="GO" id="GO:0006352">
    <property type="term" value="P:DNA-templated transcription initiation"/>
    <property type="evidence" value="ECO:0007669"/>
    <property type="project" value="InterPro"/>
</dbReference>
<evidence type="ECO:0000256" key="3">
    <source>
        <dbReference type="ARBA" id="ARBA00023082"/>
    </source>
</evidence>
<feature type="domain" description="RNA polymerase sigma-70 ECF-like HTH" evidence="6">
    <location>
        <begin position="6"/>
        <end position="199"/>
    </location>
</feature>
<dbReference type="RefSeq" id="WP_068135418.1">
    <property type="nucleotide sequence ID" value="NZ_CP042914.1"/>
</dbReference>
<dbReference type="EMBL" id="CP042914">
    <property type="protein sequence ID" value="QEG41730.1"/>
    <property type="molecule type" value="Genomic_DNA"/>
</dbReference>
<dbReference type="InterPro" id="IPR039425">
    <property type="entry name" value="RNA_pol_sigma-70-like"/>
</dbReference>
<dbReference type="AlphaFoldDB" id="A0A5B9QV99"/>
<dbReference type="InterPro" id="IPR053812">
    <property type="entry name" value="HTH_Sigma70_ECF-like"/>
</dbReference>
<keyword evidence="8" id="KW-1185">Reference proteome</keyword>
<organism evidence="7 8">
    <name type="scientific">Roseimaritima ulvae</name>
    <dbReference type="NCBI Taxonomy" id="980254"/>
    <lineage>
        <taxon>Bacteria</taxon>
        <taxon>Pseudomonadati</taxon>
        <taxon>Planctomycetota</taxon>
        <taxon>Planctomycetia</taxon>
        <taxon>Pirellulales</taxon>
        <taxon>Pirellulaceae</taxon>
        <taxon>Roseimaritima</taxon>
    </lineage>
</organism>
<comment type="similarity">
    <text evidence="1">Belongs to the sigma-70 factor family. ECF subfamily.</text>
</comment>
<evidence type="ECO:0000256" key="5">
    <source>
        <dbReference type="ARBA" id="ARBA00023163"/>
    </source>
</evidence>
<dbReference type="Gene3D" id="1.10.1740.10">
    <property type="match status" value="1"/>
</dbReference>
<keyword evidence="2" id="KW-0805">Transcription regulation</keyword>
<dbReference type="Pfam" id="PF07638">
    <property type="entry name" value="Sigma70_ECF"/>
    <property type="match status" value="1"/>
</dbReference>
<dbReference type="Proteomes" id="UP000325286">
    <property type="component" value="Chromosome"/>
</dbReference>
<sequence>MPRSTDNFAELIERVRQGDSQATTELWEQYYQRLVRVAARRLPASLRRVGDEEDVALSAFHSFIAGIQHDRFPDLSGPDNLWGLLITLTGRKAHAHLRHQTRQKRGGGQVRGESVFADVEDIRNGGIGGIAGERAPADLQAELAEACDVLLNQLPDEQLRQIAIMRMEGFLVDEVALRMDLSKRAVERRLQLIRKIWSEEVEADESPGTPS</sequence>
<keyword evidence="5" id="KW-0804">Transcription</keyword>
<evidence type="ECO:0000313" key="7">
    <source>
        <dbReference type="EMBL" id="QEG41730.1"/>
    </source>
</evidence>
<reference evidence="7 8" key="1">
    <citation type="submission" date="2019-08" db="EMBL/GenBank/DDBJ databases">
        <title>Deep-cultivation of Planctomycetes and their phenomic and genomic characterization uncovers novel biology.</title>
        <authorList>
            <person name="Wiegand S."/>
            <person name="Jogler M."/>
            <person name="Boedeker C."/>
            <person name="Pinto D."/>
            <person name="Vollmers J."/>
            <person name="Rivas-Marin E."/>
            <person name="Kohn T."/>
            <person name="Peeters S.H."/>
            <person name="Heuer A."/>
            <person name="Rast P."/>
            <person name="Oberbeckmann S."/>
            <person name="Bunk B."/>
            <person name="Jeske O."/>
            <person name="Meyerdierks A."/>
            <person name="Storesund J.E."/>
            <person name="Kallscheuer N."/>
            <person name="Luecker S."/>
            <person name="Lage O.M."/>
            <person name="Pohl T."/>
            <person name="Merkel B.J."/>
            <person name="Hornburger P."/>
            <person name="Mueller R.-W."/>
            <person name="Bruemmer F."/>
            <person name="Labrenz M."/>
            <person name="Spormann A.M."/>
            <person name="Op den Camp H."/>
            <person name="Overmann J."/>
            <person name="Amann R."/>
            <person name="Jetten M.S.M."/>
            <person name="Mascher T."/>
            <person name="Medema M.H."/>
            <person name="Devos D.P."/>
            <person name="Kaster A.-K."/>
            <person name="Ovreas L."/>
            <person name="Rohde M."/>
            <person name="Galperin M.Y."/>
            <person name="Jogler C."/>
        </authorList>
    </citation>
    <scope>NUCLEOTIDE SEQUENCE [LARGE SCALE GENOMIC DNA]</scope>
    <source>
        <strain evidence="7 8">UC8</strain>
    </source>
</reference>
<dbReference type="GO" id="GO:0016987">
    <property type="term" value="F:sigma factor activity"/>
    <property type="evidence" value="ECO:0007669"/>
    <property type="project" value="UniProtKB-KW"/>
</dbReference>
<dbReference type="SUPFAM" id="SSF88659">
    <property type="entry name" value="Sigma3 and sigma4 domains of RNA polymerase sigma factors"/>
    <property type="match status" value="1"/>
</dbReference>
<dbReference type="PANTHER" id="PTHR43133">
    <property type="entry name" value="RNA POLYMERASE ECF-TYPE SIGMA FACTO"/>
    <property type="match status" value="1"/>
</dbReference>
<dbReference type="OrthoDB" id="291381at2"/>
<gene>
    <name evidence="7" type="ORF">UC8_37560</name>
</gene>
<accession>A0A5B9QV99</accession>
<evidence type="ECO:0000313" key="8">
    <source>
        <dbReference type="Proteomes" id="UP000325286"/>
    </source>
</evidence>
<evidence type="ECO:0000256" key="1">
    <source>
        <dbReference type="ARBA" id="ARBA00010641"/>
    </source>
</evidence>
<dbReference type="KEGG" id="rul:UC8_37560"/>
<dbReference type="Gene3D" id="1.10.10.10">
    <property type="entry name" value="Winged helix-like DNA-binding domain superfamily/Winged helix DNA-binding domain"/>
    <property type="match status" value="1"/>
</dbReference>
<dbReference type="SUPFAM" id="SSF88946">
    <property type="entry name" value="Sigma2 domain of RNA polymerase sigma factors"/>
    <property type="match status" value="1"/>
</dbReference>
<name>A0A5B9QV99_9BACT</name>
<dbReference type="InterPro" id="IPR013325">
    <property type="entry name" value="RNA_pol_sigma_r2"/>
</dbReference>
<evidence type="ECO:0000259" key="6">
    <source>
        <dbReference type="Pfam" id="PF07638"/>
    </source>
</evidence>
<dbReference type="PANTHER" id="PTHR43133:SF8">
    <property type="entry name" value="RNA POLYMERASE SIGMA FACTOR HI_1459-RELATED"/>
    <property type="match status" value="1"/>
</dbReference>
<dbReference type="InterPro" id="IPR036388">
    <property type="entry name" value="WH-like_DNA-bd_sf"/>
</dbReference>
<dbReference type="GO" id="GO:0003677">
    <property type="term" value="F:DNA binding"/>
    <property type="evidence" value="ECO:0007669"/>
    <property type="project" value="UniProtKB-KW"/>
</dbReference>
<protein>
    <submittedName>
        <fullName evidence="7">RNA polymerase sigma factor</fullName>
    </submittedName>
</protein>
<proteinExistence type="inferred from homology"/>
<evidence type="ECO:0000256" key="2">
    <source>
        <dbReference type="ARBA" id="ARBA00023015"/>
    </source>
</evidence>
<keyword evidence="3" id="KW-0731">Sigma factor</keyword>